<reference evidence="2" key="1">
    <citation type="submission" date="2019-06" db="EMBL/GenBank/DDBJ databases">
        <title>Alistipes onderdonkii subsp. vulgaris subsp. nov., Alistipes dispar sp. nov. and Alistipes communis sp. nov., isolated from human faeces, and creation of Alistipes onderdonkii subsp. onderdonkii subsp. nov.</title>
        <authorList>
            <person name="Sakamoto M."/>
            <person name="Ikeyama N."/>
            <person name="Ogata Y."/>
            <person name="Suda W."/>
            <person name="Iino T."/>
            <person name="Hattori M."/>
            <person name="Ohkuma M."/>
        </authorList>
    </citation>
    <scope>NUCLEOTIDE SEQUENCE [LARGE SCALE GENOMIC DNA]</scope>
    <source>
        <strain evidence="2">5CPEGH6</strain>
    </source>
</reference>
<protein>
    <recommendedName>
        <fullName evidence="3">Metal-binding protein</fullName>
    </recommendedName>
</protein>
<dbReference type="RefSeq" id="WP_141429082.1">
    <property type="nucleotide sequence ID" value="NZ_AP019736.1"/>
</dbReference>
<sequence length="190" mass="21370">MNASVRYTAEEFAVELPAAEYAARFRDAERIAAYCRRCPNYGRSWGCPPFAKDPAEEWLRYGTALLVAAKITPREEGLPLAEAGRLLRPERIQIERRLLALERRYGGRAFSYVGSCLYCPEGSCTRPEGLPCRHPDRVRPSLEACGFDIGRTTSELFGIELKWGAEGKLPEYLTLVCGLFHDAGHVAWKE</sequence>
<organism evidence="1 2">
    <name type="scientific">Alistipes dispar</name>
    <dbReference type="NCBI Taxonomy" id="2585119"/>
    <lineage>
        <taxon>Bacteria</taxon>
        <taxon>Pseudomonadati</taxon>
        <taxon>Bacteroidota</taxon>
        <taxon>Bacteroidia</taxon>
        <taxon>Bacteroidales</taxon>
        <taxon>Rikenellaceae</taxon>
        <taxon>Alistipes</taxon>
    </lineage>
</organism>
<evidence type="ECO:0000313" key="2">
    <source>
        <dbReference type="Proteomes" id="UP000319374"/>
    </source>
</evidence>
<name>A0A4Y1X412_9BACT</name>
<keyword evidence="2" id="KW-1185">Reference proteome</keyword>
<dbReference type="GeneID" id="98673704"/>
<dbReference type="Pfam" id="PF10050">
    <property type="entry name" value="DUF2284"/>
    <property type="match status" value="1"/>
</dbReference>
<proteinExistence type="predicted"/>
<dbReference type="KEGG" id="ada:A5CPEGH6_17160"/>
<gene>
    <name evidence="1" type="ORF">A5CPEGH6_17160</name>
</gene>
<accession>A0A4Y1X412</accession>
<dbReference type="EMBL" id="AP019736">
    <property type="protein sequence ID" value="BBL07078.1"/>
    <property type="molecule type" value="Genomic_DNA"/>
</dbReference>
<evidence type="ECO:0008006" key="3">
    <source>
        <dbReference type="Google" id="ProtNLM"/>
    </source>
</evidence>
<dbReference type="AlphaFoldDB" id="A0A4Y1X412"/>
<dbReference type="InterPro" id="IPR019271">
    <property type="entry name" value="DUF2284_metal-binding"/>
</dbReference>
<evidence type="ECO:0000313" key="1">
    <source>
        <dbReference type="EMBL" id="BBL07078.1"/>
    </source>
</evidence>
<dbReference type="Proteomes" id="UP000319374">
    <property type="component" value="Chromosome"/>
</dbReference>
<dbReference type="OrthoDB" id="5420534at2"/>